<dbReference type="OrthoDB" id="9800132at2"/>
<keyword evidence="9 10" id="KW-0472">Membrane</keyword>
<dbReference type="AlphaFoldDB" id="A0A8J6IMY7"/>
<dbReference type="RefSeq" id="WP_105203992.1">
    <property type="nucleotide sequence ID" value="NZ_JACOGI010000001.1"/>
</dbReference>
<evidence type="ECO:0000256" key="5">
    <source>
        <dbReference type="ARBA" id="ARBA00022692"/>
    </source>
</evidence>
<dbReference type="PRINTS" id="PR01853">
    <property type="entry name" value="YAJCTRNLCASE"/>
</dbReference>
<comment type="similarity">
    <text evidence="2">Belongs to the YajC family.</text>
</comment>
<keyword evidence="4" id="KW-1003">Cell membrane</keyword>
<evidence type="ECO:0000256" key="4">
    <source>
        <dbReference type="ARBA" id="ARBA00022475"/>
    </source>
</evidence>
<reference evidence="11" key="1">
    <citation type="submission" date="2020-08" db="EMBL/GenBank/DDBJ databases">
        <authorList>
            <person name="Liu C."/>
            <person name="Sun Q."/>
        </authorList>
    </citation>
    <scope>NUCLEOTIDE SEQUENCE</scope>
    <source>
        <strain evidence="11">NSJ-65</strain>
    </source>
</reference>
<dbReference type="InterPro" id="IPR003849">
    <property type="entry name" value="Preprotein_translocase_YajC"/>
</dbReference>
<evidence type="ECO:0000256" key="1">
    <source>
        <dbReference type="ARBA" id="ARBA00004162"/>
    </source>
</evidence>
<dbReference type="Proteomes" id="UP000597668">
    <property type="component" value="Unassembled WGS sequence"/>
</dbReference>
<comment type="caution">
    <text evidence="11">The sequence shown here is derived from an EMBL/GenBank/DDBJ whole genome shotgun (WGS) entry which is preliminary data.</text>
</comment>
<dbReference type="SMART" id="SM01323">
    <property type="entry name" value="YajC"/>
    <property type="match status" value="1"/>
</dbReference>
<feature type="transmembrane region" description="Helical" evidence="10">
    <location>
        <begin position="20"/>
        <end position="39"/>
    </location>
</feature>
<keyword evidence="12" id="KW-1185">Reference proteome</keyword>
<gene>
    <name evidence="11" type="primary">yajC</name>
    <name evidence="11" type="ORF">H8K20_05065</name>
</gene>
<proteinExistence type="inferred from homology"/>
<evidence type="ECO:0000256" key="7">
    <source>
        <dbReference type="ARBA" id="ARBA00022989"/>
    </source>
</evidence>
<evidence type="ECO:0000256" key="2">
    <source>
        <dbReference type="ARBA" id="ARBA00006742"/>
    </source>
</evidence>
<dbReference type="GO" id="GO:0005886">
    <property type="term" value="C:plasma membrane"/>
    <property type="evidence" value="ECO:0007669"/>
    <property type="project" value="UniProtKB-SubCell"/>
</dbReference>
<dbReference type="GO" id="GO:0015031">
    <property type="term" value="P:protein transport"/>
    <property type="evidence" value="ECO:0007669"/>
    <property type="project" value="UniProtKB-KW"/>
</dbReference>
<keyword evidence="6" id="KW-0653">Protein transport</keyword>
<dbReference type="EMBL" id="JACOGI010000001">
    <property type="protein sequence ID" value="MBC3515772.1"/>
    <property type="molecule type" value="Genomic_DNA"/>
</dbReference>
<dbReference type="PANTHER" id="PTHR33909">
    <property type="entry name" value="SEC TRANSLOCON ACCESSORY COMPLEX SUBUNIT YAJC"/>
    <property type="match status" value="1"/>
</dbReference>
<protein>
    <submittedName>
        <fullName evidence="11">Preprotein translocase subunit YajC</fullName>
    </submittedName>
</protein>
<evidence type="ECO:0000256" key="3">
    <source>
        <dbReference type="ARBA" id="ARBA00022448"/>
    </source>
</evidence>
<organism evidence="11 12">
    <name type="scientific">Neobittarella massiliensis</name>
    <name type="common">ex Bilen et al. 2018</name>
    <dbReference type="NCBI Taxonomy" id="2041842"/>
    <lineage>
        <taxon>Bacteria</taxon>
        <taxon>Bacillati</taxon>
        <taxon>Bacillota</taxon>
        <taxon>Clostridia</taxon>
        <taxon>Eubacteriales</taxon>
        <taxon>Oscillospiraceae</taxon>
        <taxon>Neobittarella (ex Bilen et al. 2018)</taxon>
    </lineage>
</organism>
<evidence type="ECO:0000256" key="8">
    <source>
        <dbReference type="ARBA" id="ARBA00023010"/>
    </source>
</evidence>
<keyword evidence="7 10" id="KW-1133">Transmembrane helix</keyword>
<keyword evidence="3" id="KW-0813">Transport</keyword>
<evidence type="ECO:0000256" key="9">
    <source>
        <dbReference type="ARBA" id="ARBA00023136"/>
    </source>
</evidence>
<name>A0A8J6IMY7_9FIRM</name>
<evidence type="ECO:0000313" key="12">
    <source>
        <dbReference type="Proteomes" id="UP000597668"/>
    </source>
</evidence>
<evidence type="ECO:0000256" key="10">
    <source>
        <dbReference type="SAM" id="Phobius"/>
    </source>
</evidence>
<evidence type="ECO:0000256" key="6">
    <source>
        <dbReference type="ARBA" id="ARBA00022927"/>
    </source>
</evidence>
<keyword evidence="5 10" id="KW-0812">Transmembrane</keyword>
<accession>A0A8J6IMY7</accession>
<comment type="subcellular location">
    <subcellularLocation>
        <location evidence="1">Cell membrane</location>
        <topology evidence="1">Single-pass membrane protein</topology>
    </subcellularLocation>
</comment>
<dbReference type="Pfam" id="PF02699">
    <property type="entry name" value="YajC"/>
    <property type="match status" value="1"/>
</dbReference>
<evidence type="ECO:0000313" key="11">
    <source>
        <dbReference type="EMBL" id="MBC3515772.1"/>
    </source>
</evidence>
<dbReference type="PANTHER" id="PTHR33909:SF1">
    <property type="entry name" value="SEC TRANSLOCON ACCESSORY COMPLEX SUBUNIT YAJC"/>
    <property type="match status" value="1"/>
</dbReference>
<keyword evidence="8" id="KW-0811">Translocation</keyword>
<dbReference type="NCBIfam" id="TIGR00739">
    <property type="entry name" value="yajC"/>
    <property type="match status" value="1"/>
</dbReference>
<sequence>MSNLTVLAAASSSSSSGMSLLTSFLPMLIILVVFYFMLIRPQSKKDKALKKMREELSIGDEITTIGGIVGRVVSIKDDTILIESGSDRTKVRIKKFAVQEVEKIEID</sequence>